<gene>
    <name evidence="1" type="ORF">LEA_08271</name>
</gene>
<proteinExistence type="predicted"/>
<dbReference type="EMBL" id="AJWY01005489">
    <property type="protein sequence ID" value="EKC69475.1"/>
    <property type="molecule type" value="Genomic_DNA"/>
</dbReference>
<evidence type="ECO:0000313" key="1">
    <source>
        <dbReference type="EMBL" id="EKC69475.1"/>
    </source>
</evidence>
<organism evidence="1">
    <name type="scientific">human gut metagenome</name>
    <dbReference type="NCBI Taxonomy" id="408170"/>
    <lineage>
        <taxon>unclassified sequences</taxon>
        <taxon>metagenomes</taxon>
        <taxon>organismal metagenomes</taxon>
    </lineage>
</organism>
<accession>K1TTF1</accession>
<reference evidence="1" key="1">
    <citation type="journal article" date="2013" name="Environ. Microbiol.">
        <title>Microbiota from the distal guts of lean and obese adolescents exhibit partial functional redundancy besides clear differences in community structure.</title>
        <authorList>
            <person name="Ferrer M."/>
            <person name="Ruiz A."/>
            <person name="Lanza F."/>
            <person name="Haange S.B."/>
            <person name="Oberbach A."/>
            <person name="Till H."/>
            <person name="Bargiela R."/>
            <person name="Campoy C."/>
            <person name="Segura M.T."/>
            <person name="Richter M."/>
            <person name="von Bergen M."/>
            <person name="Seifert J."/>
            <person name="Suarez A."/>
        </authorList>
    </citation>
    <scope>NUCLEOTIDE SEQUENCE</scope>
</reference>
<sequence length="61" mass="7324">MYRVDEIIESLGLERSVYYNRRQEAVLLFGYALWAIVIPREKVMQEQKVVDKQNYDINTTQ</sequence>
<protein>
    <submittedName>
        <fullName evidence="1">Uncharacterized protein</fullName>
    </submittedName>
</protein>
<name>K1TTF1_9ZZZZ</name>
<comment type="caution">
    <text evidence="1">The sequence shown here is derived from an EMBL/GenBank/DDBJ whole genome shotgun (WGS) entry which is preliminary data.</text>
</comment>
<dbReference type="AlphaFoldDB" id="K1TTF1"/>